<accession>A0A1H4K7R5</accession>
<evidence type="ECO:0000259" key="1">
    <source>
        <dbReference type="Pfam" id="PF06114"/>
    </source>
</evidence>
<feature type="domain" description="IrrE N-terminal-like" evidence="1">
    <location>
        <begin position="12"/>
        <end position="113"/>
    </location>
</feature>
<protein>
    <recommendedName>
        <fullName evidence="1">IrrE N-terminal-like domain-containing protein</fullName>
    </recommendedName>
</protein>
<evidence type="ECO:0000313" key="3">
    <source>
        <dbReference type="Proteomes" id="UP000183750"/>
    </source>
</evidence>
<gene>
    <name evidence="2" type="ORF">SAMN04489807_1279</name>
</gene>
<sequence length="156" mass="17204">MDRLLRLIDENGLTVVERPGRSWGGYEPTTATIRVAPGLSRRATSSILAHELAHAILGHRPAADPALRARQERRADEWAARLLITPTAYAEAEAMRGAHPASLAFDLDVTVEIVTAYQRLLRRVGDATYVDPRMGRDQWAHRAVCDSGDVDVALIE</sequence>
<name>A0A1H4K7R5_9MICO</name>
<reference evidence="3" key="1">
    <citation type="submission" date="2016-10" db="EMBL/GenBank/DDBJ databases">
        <authorList>
            <person name="Varghese N."/>
            <person name="Submissions S."/>
        </authorList>
    </citation>
    <scope>NUCLEOTIDE SEQUENCE [LARGE SCALE GENOMIC DNA]</scope>
    <source>
        <strain evidence="3">DSM 16089</strain>
    </source>
</reference>
<dbReference type="InterPro" id="IPR010359">
    <property type="entry name" value="IrrE_HExxH"/>
</dbReference>
<evidence type="ECO:0000313" key="2">
    <source>
        <dbReference type="EMBL" id="SEB54561.1"/>
    </source>
</evidence>
<dbReference type="Pfam" id="PF06114">
    <property type="entry name" value="Peptidase_M78"/>
    <property type="match status" value="1"/>
</dbReference>
<proteinExistence type="predicted"/>
<dbReference type="Proteomes" id="UP000183750">
    <property type="component" value="Unassembled WGS sequence"/>
</dbReference>
<organism evidence="2 3">
    <name type="scientific">Microbacterium hydrocarbonoxydans</name>
    <dbReference type="NCBI Taxonomy" id="273678"/>
    <lineage>
        <taxon>Bacteria</taxon>
        <taxon>Bacillati</taxon>
        <taxon>Actinomycetota</taxon>
        <taxon>Actinomycetes</taxon>
        <taxon>Micrococcales</taxon>
        <taxon>Microbacteriaceae</taxon>
        <taxon>Microbacterium</taxon>
    </lineage>
</organism>
<dbReference type="AlphaFoldDB" id="A0A1H4K7R5"/>
<dbReference type="OrthoDB" id="9793864at2"/>
<dbReference type="RefSeq" id="WP_074731642.1">
    <property type="nucleotide sequence ID" value="NZ_FNSQ01000005.1"/>
</dbReference>
<keyword evidence="3" id="KW-1185">Reference proteome</keyword>
<dbReference type="EMBL" id="FNSQ01000005">
    <property type="protein sequence ID" value="SEB54561.1"/>
    <property type="molecule type" value="Genomic_DNA"/>
</dbReference>